<comment type="caution">
    <text evidence="8">The sequence shown here is derived from an EMBL/GenBank/DDBJ whole genome shotgun (WGS) entry which is preliminary data.</text>
</comment>
<dbReference type="AlphaFoldDB" id="A0A7J6PLD5"/>
<dbReference type="GO" id="GO:0016460">
    <property type="term" value="C:myosin II complex"/>
    <property type="evidence" value="ECO:0007669"/>
    <property type="project" value="TreeGrafter"/>
</dbReference>
<organism evidence="8 9">
    <name type="scientific">Perkinsus olseni</name>
    <name type="common">Perkinsus atlanticus</name>
    <dbReference type="NCBI Taxonomy" id="32597"/>
    <lineage>
        <taxon>Eukaryota</taxon>
        <taxon>Sar</taxon>
        <taxon>Alveolata</taxon>
        <taxon>Perkinsozoa</taxon>
        <taxon>Perkinsea</taxon>
        <taxon>Perkinsida</taxon>
        <taxon>Perkinsidae</taxon>
        <taxon>Perkinsus</taxon>
    </lineage>
</organism>
<keyword evidence="9" id="KW-1185">Reference proteome</keyword>
<evidence type="ECO:0000256" key="5">
    <source>
        <dbReference type="ARBA" id="ARBA00022990"/>
    </source>
</evidence>
<feature type="region of interest" description="Disordered" evidence="6">
    <location>
        <begin position="201"/>
        <end position="237"/>
    </location>
</feature>
<feature type="region of interest" description="Disordered" evidence="6">
    <location>
        <begin position="119"/>
        <end position="139"/>
    </location>
</feature>
<dbReference type="EMBL" id="JABANO010038981">
    <property type="protein sequence ID" value="KAF4696944.1"/>
    <property type="molecule type" value="Genomic_DNA"/>
</dbReference>
<evidence type="ECO:0000256" key="6">
    <source>
        <dbReference type="SAM" id="MobiDB-lite"/>
    </source>
</evidence>
<keyword evidence="4" id="KW-0106">Calcium</keyword>
<evidence type="ECO:0000313" key="8">
    <source>
        <dbReference type="EMBL" id="KAF4696944.1"/>
    </source>
</evidence>
<feature type="domain" description="EF-hand" evidence="7">
    <location>
        <begin position="39"/>
        <end position="74"/>
    </location>
</feature>
<proteinExistence type="predicted"/>
<feature type="compositionally biased region" description="Basic and acidic residues" evidence="6">
    <location>
        <begin position="125"/>
        <end position="139"/>
    </location>
</feature>
<evidence type="ECO:0000256" key="3">
    <source>
        <dbReference type="ARBA" id="ARBA00022737"/>
    </source>
</evidence>
<dbReference type="Proteomes" id="UP000553632">
    <property type="component" value="Unassembled WGS sequence"/>
</dbReference>
<dbReference type="InterPro" id="IPR011992">
    <property type="entry name" value="EF-hand-dom_pair"/>
</dbReference>
<dbReference type="SUPFAM" id="SSF47473">
    <property type="entry name" value="EF-hand"/>
    <property type="match status" value="1"/>
</dbReference>
<dbReference type="FunFam" id="1.10.238.10:FF:000003">
    <property type="entry name" value="Calmodulin A"/>
    <property type="match status" value="1"/>
</dbReference>
<reference evidence="8 9" key="1">
    <citation type="submission" date="2020-04" db="EMBL/GenBank/DDBJ databases">
        <title>Perkinsus olseni comparative genomics.</title>
        <authorList>
            <person name="Bogema D.R."/>
        </authorList>
    </citation>
    <scope>NUCLEOTIDE SEQUENCE [LARGE SCALE GENOMIC DNA]</scope>
    <source>
        <strain evidence="8 9">ATCC PRA-207</strain>
    </source>
</reference>
<name>A0A7J6PLD5_PEROL</name>
<accession>A0A7J6PLD5</accession>
<keyword evidence="2" id="KW-0479">Metal-binding</keyword>
<dbReference type="PANTHER" id="PTHR23048:SF0">
    <property type="entry name" value="CALMODULIN LIKE 3"/>
    <property type="match status" value="1"/>
</dbReference>
<dbReference type="PROSITE" id="PS50222">
    <property type="entry name" value="EF_HAND_2"/>
    <property type="match status" value="1"/>
</dbReference>
<dbReference type="Gene3D" id="1.10.238.10">
    <property type="entry name" value="EF-hand"/>
    <property type="match status" value="1"/>
</dbReference>
<evidence type="ECO:0000313" key="9">
    <source>
        <dbReference type="Proteomes" id="UP000553632"/>
    </source>
</evidence>
<evidence type="ECO:0000256" key="2">
    <source>
        <dbReference type="ARBA" id="ARBA00022723"/>
    </source>
</evidence>
<evidence type="ECO:0000256" key="4">
    <source>
        <dbReference type="ARBA" id="ARBA00022837"/>
    </source>
</evidence>
<dbReference type="PANTHER" id="PTHR23048">
    <property type="entry name" value="MYOSIN LIGHT CHAIN 1, 3"/>
    <property type="match status" value="1"/>
</dbReference>
<sequence>GLGQTPTEKEGAAFLQGLPHKVSLDDFTDHLNKYYRPPIPSERLLEAFRVLDPARTGVISGAKLKQVITSLGEGLTNSEVEGIFADIKLDEDGNVNYAQLAELRPLRGRQGDNAILESQGWSEPEVTRHPERGSARKDRLASISTVATDPSVVHEPTEAESMALRKVMEIHDSHFPANGYVRYVPYLSNSIMDSAIVKRRASKEGTSAAPSRREATPNTAQSSQGGSIQVGRKVELL</sequence>
<protein>
    <recommendedName>
        <fullName evidence="1">Calmodulin</fullName>
    </recommendedName>
</protein>
<evidence type="ECO:0000256" key="1">
    <source>
        <dbReference type="ARBA" id="ARBA00020786"/>
    </source>
</evidence>
<feature type="compositionally biased region" description="Polar residues" evidence="6">
    <location>
        <begin position="216"/>
        <end position="227"/>
    </location>
</feature>
<evidence type="ECO:0000259" key="7">
    <source>
        <dbReference type="PROSITE" id="PS50222"/>
    </source>
</evidence>
<feature type="non-terminal residue" evidence="8">
    <location>
        <position position="1"/>
    </location>
</feature>
<dbReference type="InterPro" id="IPR002048">
    <property type="entry name" value="EF_hand_dom"/>
</dbReference>
<dbReference type="GO" id="GO:0005509">
    <property type="term" value="F:calcium ion binding"/>
    <property type="evidence" value="ECO:0007669"/>
    <property type="project" value="InterPro"/>
</dbReference>
<keyword evidence="5" id="KW-0007">Acetylation</keyword>
<dbReference type="InterPro" id="IPR050230">
    <property type="entry name" value="CALM/Myosin/TropC-like"/>
</dbReference>
<gene>
    <name evidence="8" type="ORF">FOZ63_006415</name>
</gene>
<keyword evidence="3" id="KW-0677">Repeat</keyword>
<dbReference type="Pfam" id="PF13499">
    <property type="entry name" value="EF-hand_7"/>
    <property type="match status" value="1"/>
</dbReference>